<evidence type="ECO:0000256" key="1">
    <source>
        <dbReference type="SAM" id="MobiDB-lite"/>
    </source>
</evidence>
<feature type="compositionally biased region" description="Basic residues" evidence="1">
    <location>
        <begin position="49"/>
        <end position="62"/>
    </location>
</feature>
<dbReference type="Proteomes" id="UP001605036">
    <property type="component" value="Unassembled WGS sequence"/>
</dbReference>
<evidence type="ECO:0000313" key="2">
    <source>
        <dbReference type="EMBL" id="KAL2643851.1"/>
    </source>
</evidence>
<dbReference type="EMBL" id="JBHFFA010000002">
    <property type="protein sequence ID" value="KAL2643851.1"/>
    <property type="molecule type" value="Genomic_DNA"/>
</dbReference>
<name>A0ABD1Z7T7_9MARC</name>
<keyword evidence="3" id="KW-1185">Reference proteome</keyword>
<comment type="caution">
    <text evidence="2">The sequence shown here is derived from an EMBL/GenBank/DDBJ whole genome shotgun (WGS) entry which is preliminary data.</text>
</comment>
<feature type="region of interest" description="Disordered" evidence="1">
    <location>
        <begin position="1"/>
        <end position="82"/>
    </location>
</feature>
<organism evidence="2 3">
    <name type="scientific">Riccia fluitans</name>
    <dbReference type="NCBI Taxonomy" id="41844"/>
    <lineage>
        <taxon>Eukaryota</taxon>
        <taxon>Viridiplantae</taxon>
        <taxon>Streptophyta</taxon>
        <taxon>Embryophyta</taxon>
        <taxon>Marchantiophyta</taxon>
        <taxon>Marchantiopsida</taxon>
        <taxon>Marchantiidae</taxon>
        <taxon>Marchantiales</taxon>
        <taxon>Ricciaceae</taxon>
        <taxon>Riccia</taxon>
    </lineage>
</organism>
<proteinExistence type="predicted"/>
<protein>
    <submittedName>
        <fullName evidence="2">Uncharacterized protein</fullName>
    </submittedName>
</protein>
<reference evidence="2 3" key="1">
    <citation type="submission" date="2024-09" db="EMBL/GenBank/DDBJ databases">
        <title>Chromosome-scale assembly of Riccia fluitans.</title>
        <authorList>
            <person name="Paukszto L."/>
            <person name="Sawicki J."/>
            <person name="Karawczyk K."/>
            <person name="Piernik-Szablinska J."/>
            <person name="Szczecinska M."/>
            <person name="Mazdziarz M."/>
        </authorList>
    </citation>
    <scope>NUCLEOTIDE SEQUENCE [LARGE SCALE GENOMIC DNA]</scope>
    <source>
        <strain evidence="2">Rf_01</strain>
        <tissue evidence="2">Aerial parts of the thallus</tissue>
    </source>
</reference>
<accession>A0ABD1Z7T7</accession>
<dbReference type="AlphaFoldDB" id="A0ABD1Z7T7"/>
<gene>
    <name evidence="2" type="ORF">R1flu_011438</name>
</gene>
<sequence>MYDEAAGDGQSLEPHTARPEGNGAGRCRPRCVTWCSCTQGGLGSPKPHGPSKRPQLRRRRYRAGSLRRIASLVNGRDGTGKP</sequence>
<evidence type="ECO:0000313" key="3">
    <source>
        <dbReference type="Proteomes" id="UP001605036"/>
    </source>
</evidence>